<gene>
    <name evidence="1" type="ORF">AKJ08_0617</name>
</gene>
<dbReference type="KEGG" id="vin:AKJ08_0617"/>
<reference evidence="1 2" key="1">
    <citation type="submission" date="2015-08" db="EMBL/GenBank/DDBJ databases">
        <authorList>
            <person name="Babu N.S."/>
            <person name="Beckwith C.J."/>
            <person name="Beseler K.G."/>
            <person name="Brison A."/>
            <person name="Carone J.V."/>
            <person name="Caskin T.P."/>
            <person name="Diamond M."/>
            <person name="Durham M.E."/>
            <person name="Foxe J.M."/>
            <person name="Go M."/>
            <person name="Henderson B.A."/>
            <person name="Jones I.B."/>
            <person name="McGettigan J.A."/>
            <person name="Micheletti S.J."/>
            <person name="Nasrallah M.E."/>
            <person name="Ortiz D."/>
            <person name="Piller C.R."/>
            <person name="Privatt S.R."/>
            <person name="Schneider S.L."/>
            <person name="Sharp S."/>
            <person name="Smith T.C."/>
            <person name="Stanton J.D."/>
            <person name="Ullery H.E."/>
            <person name="Wilson R.J."/>
            <person name="Serrano M.G."/>
            <person name="Buck G."/>
            <person name="Lee V."/>
            <person name="Wang Y."/>
            <person name="Carvalho R."/>
            <person name="Voegtly L."/>
            <person name="Shi R."/>
            <person name="Duckworth R."/>
            <person name="Johnson A."/>
            <person name="Loviza R."/>
            <person name="Walstead R."/>
            <person name="Shah Z."/>
            <person name="Kiflezghi M."/>
            <person name="Wade K."/>
            <person name="Ball S.L."/>
            <person name="Bradley K.W."/>
            <person name="Asai D.J."/>
            <person name="Bowman C.A."/>
            <person name="Russell D.A."/>
            <person name="Pope W.H."/>
            <person name="Jacobs-Sera D."/>
            <person name="Hendrix R.W."/>
            <person name="Hatfull G.F."/>
        </authorList>
    </citation>
    <scope>NUCLEOTIDE SEQUENCE [LARGE SCALE GENOMIC DNA]</scope>
    <source>
        <strain evidence="1 2">DSM 27710</strain>
    </source>
</reference>
<dbReference type="Gene3D" id="3.40.50.410">
    <property type="entry name" value="von Willebrand factor, type A domain"/>
    <property type="match status" value="1"/>
</dbReference>
<protein>
    <submittedName>
        <fullName evidence="1">Putative lipoprotein</fullName>
    </submittedName>
</protein>
<accession>A0A0K1P9P1</accession>
<keyword evidence="2" id="KW-1185">Reference proteome</keyword>
<name>A0A0K1P9P1_9BACT</name>
<dbReference type="EMBL" id="CP012332">
    <property type="protein sequence ID" value="AKU90230.1"/>
    <property type="molecule type" value="Genomic_DNA"/>
</dbReference>
<keyword evidence="1" id="KW-0449">Lipoprotein</keyword>
<organism evidence="1 2">
    <name type="scientific">Vulgatibacter incomptus</name>
    <dbReference type="NCBI Taxonomy" id="1391653"/>
    <lineage>
        <taxon>Bacteria</taxon>
        <taxon>Pseudomonadati</taxon>
        <taxon>Myxococcota</taxon>
        <taxon>Myxococcia</taxon>
        <taxon>Myxococcales</taxon>
        <taxon>Cystobacterineae</taxon>
        <taxon>Vulgatibacteraceae</taxon>
        <taxon>Vulgatibacter</taxon>
    </lineage>
</organism>
<dbReference type="SUPFAM" id="SSF53300">
    <property type="entry name" value="vWA-like"/>
    <property type="match status" value="1"/>
</dbReference>
<evidence type="ECO:0000313" key="1">
    <source>
        <dbReference type="EMBL" id="AKU90230.1"/>
    </source>
</evidence>
<dbReference type="Proteomes" id="UP000055590">
    <property type="component" value="Chromosome"/>
</dbReference>
<dbReference type="InterPro" id="IPR036465">
    <property type="entry name" value="vWFA_dom_sf"/>
</dbReference>
<evidence type="ECO:0000313" key="2">
    <source>
        <dbReference type="Proteomes" id="UP000055590"/>
    </source>
</evidence>
<sequence>MASALLAACGGTPDGVIDSCKSGLELPPGVSTDILFVIDNSGSMASKQARVMAELESFVSALVEGPVANDFQVGVVTTGVTMHAALCDPEQAPYLYRYEKESGRLQPAKDERGAAIEGPRVLAWNDPDFVENFRGLIAQGTKGSGQEMGLEAMRLALSEPLVSATGPGGNAGILRPGSRLLVVIVSDEDDCSDPTGKALVLRPPCPPDLVCSSDAQCEEGAYCLADGDHRICMPNACDTAEGRARLEPVERYVDFLRGLDDGTGKGRKRETFLAVIGSVALEAPHDPERCMAGSPDEPEGVAVRYREAVRLMGESGYVDSICNESYGTALRQIAGMVSAPHVLELPQAPLDGRLLQVDVRRTSGETQRCRVGDGFSYEPATATSRARVTLEGACRLQHGDQIELRLICAG</sequence>
<proteinExistence type="predicted"/>
<dbReference type="AlphaFoldDB" id="A0A0K1P9P1"/>